<keyword evidence="2 4" id="KW-0866">Nonsense-mediated mRNA decay</keyword>
<evidence type="ECO:0000256" key="2">
    <source>
        <dbReference type="ARBA" id="ARBA00023161"/>
    </source>
</evidence>
<reference evidence="8" key="1">
    <citation type="submission" date="2017-02" db="UniProtKB">
        <authorList>
            <consortium name="WormBaseParasite"/>
        </authorList>
    </citation>
    <scope>IDENTIFICATION</scope>
</reference>
<evidence type="ECO:0000313" key="8">
    <source>
        <dbReference type="WBParaSite" id="TTAC_0000124301-mRNA-1"/>
    </source>
</evidence>
<comment type="similarity">
    <text evidence="1 4">Belongs to the SMG8 family.</text>
</comment>
<gene>
    <name evidence="6" type="ORF">TTAC_LOCUS1244</name>
</gene>
<feature type="region of interest" description="Disordered" evidence="5">
    <location>
        <begin position="630"/>
        <end position="651"/>
    </location>
</feature>
<dbReference type="OrthoDB" id="63589at2759"/>
<evidence type="ECO:0000256" key="4">
    <source>
        <dbReference type="RuleBase" id="RU367133"/>
    </source>
</evidence>
<evidence type="ECO:0000256" key="3">
    <source>
        <dbReference type="ARBA" id="ARBA00029509"/>
    </source>
</evidence>
<comment type="function">
    <text evidence="4">Involved in nonsense-mediated decay (NMD) of mRNAs containing premature stop codons.</text>
</comment>
<dbReference type="PANTHER" id="PTHR13091:SF0">
    <property type="entry name" value="NONSENSE-MEDIATED MRNA DECAY FACTOR SMG8"/>
    <property type="match status" value="1"/>
</dbReference>
<name>A0A0R3WKK0_HYDTA</name>
<evidence type="ECO:0000313" key="7">
    <source>
        <dbReference type="Proteomes" id="UP000274429"/>
    </source>
</evidence>
<dbReference type="EMBL" id="UYWX01000232">
    <property type="protein sequence ID" value="VDM17686.1"/>
    <property type="molecule type" value="Genomic_DNA"/>
</dbReference>
<protein>
    <recommendedName>
        <fullName evidence="3 4">Nonsense-mediated mRNA decay factor SMG8</fullName>
    </recommendedName>
</protein>
<proteinExistence type="inferred from homology"/>
<dbReference type="WBParaSite" id="TTAC_0000124301-mRNA-1">
    <property type="protein sequence ID" value="TTAC_0000124301-mRNA-1"/>
    <property type="gene ID" value="TTAC_0000124301"/>
</dbReference>
<dbReference type="AlphaFoldDB" id="A0A0R3WKK0"/>
<evidence type="ECO:0000256" key="5">
    <source>
        <dbReference type="SAM" id="MobiDB-lite"/>
    </source>
</evidence>
<sequence>MSSYCGGRFTVPPGFDFKILPQKSKNVAVVSFIGSLDSFNGKYSTQLVDEFLQKSPFLLPCINSTIKGYYDCERQLIFLHYRDSEKLLTDLLNTTEDFDKVIEKWDSERLKHLYLLFTVSHIIVDENTLIDFEKNLSYQIFNVFFESGLLEGNSTETRLFDLMGYNYVRVLLPDGIETQGEASDFHGMLDKTDLAQTLLEKLIPASGITSLQTGFDLIKDRQVPPPTALYPPPGGPDDRSFSAFLQCHLTALFDDPFRGDLTDNYAPYTFELPTCKGWFTTCYKLYTSLFDGSESNPSPSLEGGTDPCLGRQWNQLFPPDGDADATAVTLFATQSQLDRRLSSTRSISSQSSLQVVSSYNVFLRLARGPCVLPTLERLTRRLARLYLAGRVGCPAVLVSGAACRQELHTLPERFPGIARALRLLESQPKEDAPDNNDGDATANRSIEESLGMRLVKQLNLALDRDAMAFNGTGGMKSRHVYDNVFSDCLQDVPLGLMGRWRYAWIEGAVEVMEKEKKDMHTTDANVSGKVASLHHLSVMPHRSDRRYISYCNCGRLQAVRPDPFDYQEANWEFYNSLQLVCCSKVNGIPLAPLLLSSSTAHNFCSHLEEKNVEALEHPTSPLETTFSELPQRNSRRVISSDGEDDATTTAHFTCKSTLTSADAEEEDMLKARDSDSDDSVSSITSPQASPNYASTESMSQISSHKLLTKTRRTKFNSSNVWEDYSEEEKSGLEDAADPITNSPNGSFDVSNVAVRAKQRVPVTFFAGMPVLGQPIGSMPLYPSWAIHALGKYFSYSHSSGMSLPGFLRGSHFLLPWDVQISRPASVVGTPSKTRLGRPRDSDSVKLFLGFEMECPMGHRFFLAGPDRPMIGTMQGGDVRRSVSSLLSSDLALYLPCRCSPTAGGAKAENTAAAGTEVLASVEDMDGKEGNSRGDNGLCDDGTIWAQLMRVYVAIPSVAIRVRFAPMVRPGPVDSNTPIFHLGPTLDREIDAGNSDLKTSTSHISRILSDGKLKAHISSEGDPGYVYLENGNIWVARLPFAYQEGDTIYRRPQDPEKISECCLIRGSLTVEEL</sequence>
<accession>A0A0R3WKK0</accession>
<dbReference type="Proteomes" id="UP000274429">
    <property type="component" value="Unassembled WGS sequence"/>
</dbReference>
<dbReference type="GO" id="GO:0000184">
    <property type="term" value="P:nuclear-transcribed mRNA catabolic process, nonsense-mediated decay"/>
    <property type="evidence" value="ECO:0007669"/>
    <property type="project" value="UniProtKB-UniRule"/>
</dbReference>
<feature type="compositionally biased region" description="Polar residues" evidence="5">
    <location>
        <begin position="683"/>
        <end position="705"/>
    </location>
</feature>
<dbReference type="InterPro" id="IPR019354">
    <property type="entry name" value="SMG8-like"/>
</dbReference>
<reference evidence="6 7" key="2">
    <citation type="submission" date="2018-11" db="EMBL/GenBank/DDBJ databases">
        <authorList>
            <consortium name="Pathogen Informatics"/>
        </authorList>
    </citation>
    <scope>NUCLEOTIDE SEQUENCE [LARGE SCALE GENOMIC DNA]</scope>
</reference>
<dbReference type="PANTHER" id="PTHR13091">
    <property type="entry name" value="AMPLIFIED IN BREAST CANCER 2-RELATED"/>
    <property type="match status" value="1"/>
</dbReference>
<evidence type="ECO:0000256" key="1">
    <source>
        <dbReference type="ARBA" id="ARBA00006443"/>
    </source>
</evidence>
<organism evidence="8">
    <name type="scientific">Hydatigena taeniaeformis</name>
    <name type="common">Feline tapeworm</name>
    <name type="synonym">Taenia taeniaeformis</name>
    <dbReference type="NCBI Taxonomy" id="6205"/>
    <lineage>
        <taxon>Eukaryota</taxon>
        <taxon>Metazoa</taxon>
        <taxon>Spiralia</taxon>
        <taxon>Lophotrochozoa</taxon>
        <taxon>Platyhelminthes</taxon>
        <taxon>Cestoda</taxon>
        <taxon>Eucestoda</taxon>
        <taxon>Cyclophyllidea</taxon>
        <taxon>Taeniidae</taxon>
        <taxon>Hydatigera</taxon>
    </lineage>
</organism>
<feature type="region of interest" description="Disordered" evidence="5">
    <location>
        <begin position="663"/>
        <end position="705"/>
    </location>
</feature>
<dbReference type="Pfam" id="PF10220">
    <property type="entry name" value="Smg8_Smg9"/>
    <property type="match status" value="2"/>
</dbReference>
<keyword evidence="7" id="KW-1185">Reference proteome</keyword>
<evidence type="ECO:0000313" key="6">
    <source>
        <dbReference type="EMBL" id="VDM17686.1"/>
    </source>
</evidence>
<dbReference type="STRING" id="6205.A0A0R3WKK0"/>